<feature type="compositionally biased region" description="Low complexity" evidence="1">
    <location>
        <begin position="184"/>
        <end position="200"/>
    </location>
</feature>
<gene>
    <name evidence="2" type="primary">CRACDL</name>
</gene>
<name>A0A8C6A1Y0_MARMA</name>
<feature type="compositionally biased region" description="Basic and acidic residues" evidence="1">
    <location>
        <begin position="406"/>
        <end position="424"/>
    </location>
</feature>
<dbReference type="GeneTree" id="ENSGT00940000161984"/>
<feature type="compositionally biased region" description="Polar residues" evidence="1">
    <location>
        <begin position="62"/>
        <end position="74"/>
    </location>
</feature>
<feature type="compositionally biased region" description="Basic and acidic residues" evidence="1">
    <location>
        <begin position="471"/>
        <end position="484"/>
    </location>
</feature>
<feature type="compositionally biased region" description="Basic and acidic residues" evidence="1">
    <location>
        <begin position="320"/>
        <end position="339"/>
    </location>
</feature>
<reference evidence="2" key="1">
    <citation type="submission" date="2025-08" db="UniProtKB">
        <authorList>
            <consortium name="Ensembl"/>
        </authorList>
    </citation>
    <scope>IDENTIFICATION</scope>
</reference>
<dbReference type="AlphaFoldDB" id="A0A8C6A1Y0"/>
<sequence length="578" mass="61163">MLHRDPEPRGLVTLLPPGGPRARRARLQHCPALSASIEDGLSPGDDMGSPPVPCVSERNVAPAQTVTTTITLETPSDPEGPGQGVQEEEGPALAVPGPSGAAGEPSALAPSPPMPKSCLKHRAASVGLAGSPVQGAGQSPPRERSPGAPDAEAPRPARAKAERAEPSQGAPERALRSVKKFSVSSSRARSRPSAARAPEPAGVPGPRLPLLRNSGLAWKSEAALDDLQGLPEPVIAKPDPPKPAECDPQDSGDIVGGQARPSRSPQNAKTTPSGAEAGPAVQEPPPSEDRNPFPVKLRSTSLSLKYREGPSQEAKGVKRHSAEVRLERGLTLPSKDEQGHTGATPALRGARSPTGQGKGKARAPEQLGFKPPLPRKPLLQSFTLPYSSVTPEASPGEPEKVTPPVDSRKESRMAEKKSQHRGAEKSLPTGPGADGQPTPPWITMARQKRRGLPDQPLNQEDKPGVQILKPETGKQTKASDRAQEPVKQADFVRSKSFLMTPAKPTVTQRQGAKLSLKEGLQRGISLSHQNLAAQSAVMTEKELHQLKRASYASADQPSWMELARKKSQAWSDMPQIIK</sequence>
<dbReference type="PANTHER" id="PTHR47743:SF1">
    <property type="entry name" value="CRACD-LIKE PROTEIN"/>
    <property type="match status" value="1"/>
</dbReference>
<dbReference type="Ensembl" id="ENSMMMT00000025779.1">
    <property type="protein sequence ID" value="ENSMMMP00000022745.1"/>
    <property type="gene ID" value="ENSMMMG00000019927.1"/>
</dbReference>
<keyword evidence="3" id="KW-1185">Reference proteome</keyword>
<evidence type="ECO:0000313" key="3">
    <source>
        <dbReference type="Proteomes" id="UP000694407"/>
    </source>
</evidence>
<protein>
    <submittedName>
        <fullName evidence="2">CRACD like</fullName>
    </submittedName>
</protein>
<evidence type="ECO:0000313" key="2">
    <source>
        <dbReference type="Ensembl" id="ENSMMMP00000022745.1"/>
    </source>
</evidence>
<feature type="region of interest" description="Disordered" evidence="1">
    <location>
        <begin position="34"/>
        <end position="487"/>
    </location>
</feature>
<feature type="compositionally biased region" description="Basic and acidic residues" evidence="1">
    <location>
        <begin position="152"/>
        <end position="165"/>
    </location>
</feature>
<proteinExistence type="predicted"/>
<feature type="compositionally biased region" description="Polar residues" evidence="1">
    <location>
        <begin position="261"/>
        <end position="273"/>
    </location>
</feature>
<dbReference type="InterPro" id="IPR026713">
    <property type="entry name" value="CRACD-like"/>
</dbReference>
<feature type="compositionally biased region" description="Polar residues" evidence="1">
    <location>
        <begin position="380"/>
        <end position="391"/>
    </location>
</feature>
<reference evidence="2" key="2">
    <citation type="submission" date="2025-09" db="UniProtKB">
        <authorList>
            <consortium name="Ensembl"/>
        </authorList>
    </citation>
    <scope>IDENTIFICATION</scope>
</reference>
<organism evidence="2 3">
    <name type="scientific">Marmota marmota marmota</name>
    <name type="common">Alpine marmot</name>
    <dbReference type="NCBI Taxonomy" id="9994"/>
    <lineage>
        <taxon>Eukaryota</taxon>
        <taxon>Metazoa</taxon>
        <taxon>Chordata</taxon>
        <taxon>Craniata</taxon>
        <taxon>Vertebrata</taxon>
        <taxon>Euteleostomi</taxon>
        <taxon>Mammalia</taxon>
        <taxon>Eutheria</taxon>
        <taxon>Euarchontoglires</taxon>
        <taxon>Glires</taxon>
        <taxon>Rodentia</taxon>
        <taxon>Sciuromorpha</taxon>
        <taxon>Sciuridae</taxon>
        <taxon>Xerinae</taxon>
        <taxon>Marmotini</taxon>
        <taxon>Marmota</taxon>
    </lineage>
</organism>
<dbReference type="Proteomes" id="UP000694407">
    <property type="component" value="Unplaced"/>
</dbReference>
<feature type="region of interest" description="Disordered" evidence="1">
    <location>
        <begin position="1"/>
        <end position="22"/>
    </location>
</feature>
<dbReference type="PANTHER" id="PTHR47743">
    <property type="entry name" value="KIAA1210 / KIAA1211 FAMILY MEMBER"/>
    <property type="match status" value="1"/>
</dbReference>
<accession>A0A8C6A1Y0</accession>
<evidence type="ECO:0000256" key="1">
    <source>
        <dbReference type="SAM" id="MobiDB-lite"/>
    </source>
</evidence>